<gene>
    <name evidence="2" type="primary">RvY_17886-1</name>
    <name evidence="2" type="synonym">RvY_17886.1</name>
    <name evidence="2" type="ORF">RvY_17886</name>
</gene>
<dbReference type="STRING" id="947166.A0A1D1W5Q6"/>
<sequence length="256" mass="29295">MSVWKRLQRVGKHAAKFQFVLSFHELALECSKGPWKPTKLGIAITRRNRKYISQSHDWEPTIKNPFRGTVVWTTPECLEFVTTLYKDSRAHEYEDKEWMVVIEEIEPMGRRRPIASINVNLKHYGHIEPSKTHLTLRMKPTSRKVSEASLNVTFASTLLKEGKATDEDMQSLASLMSLQQQHLNDIGNLADFDDESPAGTLRRKQTNQKISDLASSFGILNSDNAGNKSCLPYVFDKIHVRAFVVLSARVCKCYVW</sequence>
<keyword evidence="3" id="KW-1185">Reference proteome</keyword>
<dbReference type="Pfam" id="PF10358">
    <property type="entry name" value="NT-C2"/>
    <property type="match status" value="1"/>
</dbReference>
<dbReference type="EMBL" id="BDGG01000016">
    <property type="protein sequence ID" value="GAV08153.1"/>
    <property type="molecule type" value="Genomic_DNA"/>
</dbReference>
<dbReference type="Proteomes" id="UP000186922">
    <property type="component" value="Unassembled WGS sequence"/>
</dbReference>
<comment type="caution">
    <text evidence="2">The sequence shown here is derived from an EMBL/GenBank/DDBJ whole genome shotgun (WGS) entry which is preliminary data.</text>
</comment>
<protein>
    <recommendedName>
        <fullName evidence="1">C2 NT-type domain-containing protein</fullName>
    </recommendedName>
</protein>
<dbReference type="InterPro" id="IPR019448">
    <property type="entry name" value="NT-C2"/>
</dbReference>
<evidence type="ECO:0000313" key="3">
    <source>
        <dbReference type="Proteomes" id="UP000186922"/>
    </source>
</evidence>
<dbReference type="OrthoDB" id="5972258at2759"/>
<dbReference type="PANTHER" id="PTHR23167:SF46">
    <property type="entry name" value="EPS15 HOMOLOGY DOMAIN CONTAINING PROTEIN-BINDING PROTEIN 1, ISOFORM F"/>
    <property type="match status" value="1"/>
</dbReference>
<dbReference type="InterPro" id="IPR050540">
    <property type="entry name" value="F-actin_Monoox_Mical"/>
</dbReference>
<dbReference type="AlphaFoldDB" id="A0A1D1W5Q6"/>
<name>A0A1D1W5Q6_RAMVA</name>
<reference evidence="2 3" key="1">
    <citation type="journal article" date="2016" name="Nat. Commun.">
        <title>Extremotolerant tardigrade genome and improved radiotolerance of human cultured cells by tardigrade-unique protein.</title>
        <authorList>
            <person name="Hashimoto T."/>
            <person name="Horikawa D.D."/>
            <person name="Saito Y."/>
            <person name="Kuwahara H."/>
            <person name="Kozuka-Hata H."/>
            <person name="Shin-I T."/>
            <person name="Minakuchi Y."/>
            <person name="Ohishi K."/>
            <person name="Motoyama A."/>
            <person name="Aizu T."/>
            <person name="Enomoto A."/>
            <person name="Kondo K."/>
            <person name="Tanaka S."/>
            <person name="Hara Y."/>
            <person name="Koshikawa S."/>
            <person name="Sagara H."/>
            <person name="Miura T."/>
            <person name="Yokobori S."/>
            <person name="Miyagawa K."/>
            <person name="Suzuki Y."/>
            <person name="Kubo T."/>
            <person name="Oyama M."/>
            <person name="Kohara Y."/>
            <person name="Fujiyama A."/>
            <person name="Arakawa K."/>
            <person name="Katayama T."/>
            <person name="Toyoda A."/>
            <person name="Kunieda T."/>
        </authorList>
    </citation>
    <scope>NUCLEOTIDE SEQUENCE [LARGE SCALE GENOMIC DNA]</scope>
    <source>
        <strain evidence="2 3">YOKOZUNA-1</strain>
    </source>
</reference>
<feature type="domain" description="C2 NT-type" evidence="1">
    <location>
        <begin position="7"/>
        <end position="158"/>
    </location>
</feature>
<evidence type="ECO:0000313" key="2">
    <source>
        <dbReference type="EMBL" id="GAV08153.1"/>
    </source>
</evidence>
<dbReference type="PROSITE" id="PS51840">
    <property type="entry name" value="C2_NT"/>
    <property type="match status" value="1"/>
</dbReference>
<accession>A0A1D1W5Q6</accession>
<evidence type="ECO:0000259" key="1">
    <source>
        <dbReference type="PROSITE" id="PS51840"/>
    </source>
</evidence>
<dbReference type="PANTHER" id="PTHR23167">
    <property type="entry name" value="CALPONIN HOMOLOGY DOMAIN-CONTAINING PROTEIN DDB_G0272472-RELATED"/>
    <property type="match status" value="1"/>
</dbReference>
<organism evidence="2 3">
    <name type="scientific">Ramazzottius varieornatus</name>
    <name type="common">Water bear</name>
    <name type="synonym">Tardigrade</name>
    <dbReference type="NCBI Taxonomy" id="947166"/>
    <lineage>
        <taxon>Eukaryota</taxon>
        <taxon>Metazoa</taxon>
        <taxon>Ecdysozoa</taxon>
        <taxon>Tardigrada</taxon>
        <taxon>Eutardigrada</taxon>
        <taxon>Parachela</taxon>
        <taxon>Hypsibioidea</taxon>
        <taxon>Ramazzottiidae</taxon>
        <taxon>Ramazzottius</taxon>
    </lineage>
</organism>
<proteinExistence type="predicted"/>